<sequence>VPKLTGSGNHGSWKFAISMVLRRAGLWSIIQILDRQAGRPGHTKAAEDKAKESEEILTIIGLTIDPSQYQHIADCTDGVEAWAKLAEIYEKDSRPSRIALKRDF</sequence>
<dbReference type="AlphaFoldDB" id="A0AAW0C4E1"/>
<evidence type="ECO:0000313" key="2">
    <source>
        <dbReference type="Proteomes" id="UP001362999"/>
    </source>
</evidence>
<organism evidence="1 2">
    <name type="scientific">Favolaschia claudopus</name>
    <dbReference type="NCBI Taxonomy" id="2862362"/>
    <lineage>
        <taxon>Eukaryota</taxon>
        <taxon>Fungi</taxon>
        <taxon>Dikarya</taxon>
        <taxon>Basidiomycota</taxon>
        <taxon>Agaricomycotina</taxon>
        <taxon>Agaricomycetes</taxon>
        <taxon>Agaricomycetidae</taxon>
        <taxon>Agaricales</taxon>
        <taxon>Marasmiineae</taxon>
        <taxon>Mycenaceae</taxon>
        <taxon>Favolaschia</taxon>
    </lineage>
</organism>
<name>A0AAW0C4E1_9AGAR</name>
<feature type="non-terminal residue" evidence="1">
    <location>
        <position position="1"/>
    </location>
</feature>
<keyword evidence="2" id="KW-1185">Reference proteome</keyword>
<reference evidence="1 2" key="1">
    <citation type="journal article" date="2024" name="J Genomics">
        <title>Draft genome sequencing and assembly of Favolaschia claudopus CIRM-BRFM 2984 isolated from oak limbs.</title>
        <authorList>
            <person name="Navarro D."/>
            <person name="Drula E."/>
            <person name="Chaduli D."/>
            <person name="Cazenave R."/>
            <person name="Ahrendt S."/>
            <person name="Wang J."/>
            <person name="Lipzen A."/>
            <person name="Daum C."/>
            <person name="Barry K."/>
            <person name="Grigoriev I.V."/>
            <person name="Favel A."/>
            <person name="Rosso M.N."/>
            <person name="Martin F."/>
        </authorList>
    </citation>
    <scope>NUCLEOTIDE SEQUENCE [LARGE SCALE GENOMIC DNA]</scope>
    <source>
        <strain evidence="1 2">CIRM-BRFM 2984</strain>
    </source>
</reference>
<proteinExistence type="predicted"/>
<accession>A0AAW0C4E1</accession>
<dbReference type="Pfam" id="PF14223">
    <property type="entry name" value="Retrotran_gag_2"/>
    <property type="match status" value="1"/>
</dbReference>
<evidence type="ECO:0000313" key="1">
    <source>
        <dbReference type="EMBL" id="KAK7034121.1"/>
    </source>
</evidence>
<feature type="non-terminal residue" evidence="1">
    <location>
        <position position="104"/>
    </location>
</feature>
<dbReference type="Proteomes" id="UP001362999">
    <property type="component" value="Unassembled WGS sequence"/>
</dbReference>
<protein>
    <submittedName>
        <fullName evidence="1">Uncharacterized protein</fullName>
    </submittedName>
</protein>
<dbReference type="EMBL" id="JAWWNJ010000021">
    <property type="protein sequence ID" value="KAK7034121.1"/>
    <property type="molecule type" value="Genomic_DNA"/>
</dbReference>
<comment type="caution">
    <text evidence="1">The sequence shown here is derived from an EMBL/GenBank/DDBJ whole genome shotgun (WGS) entry which is preliminary data.</text>
</comment>
<gene>
    <name evidence="1" type="ORF">R3P38DRAFT_2471459</name>
</gene>